<feature type="transmembrane region" description="Helical" evidence="1">
    <location>
        <begin position="7"/>
        <end position="28"/>
    </location>
</feature>
<dbReference type="InterPro" id="IPR005325">
    <property type="entry name" value="DUF308_memb"/>
</dbReference>
<feature type="transmembrane region" description="Helical" evidence="1">
    <location>
        <begin position="66"/>
        <end position="84"/>
    </location>
</feature>
<protein>
    <submittedName>
        <fullName evidence="2">DUF308 domain-containing protein</fullName>
    </submittedName>
</protein>
<dbReference type="Pfam" id="PF03729">
    <property type="entry name" value="DUF308"/>
    <property type="match status" value="2"/>
</dbReference>
<reference evidence="2" key="1">
    <citation type="submission" date="2020-10" db="EMBL/GenBank/DDBJ databases">
        <authorList>
            <person name="Gilroy R."/>
        </authorList>
    </citation>
    <scope>NUCLEOTIDE SEQUENCE</scope>
    <source>
        <strain evidence="2">ChiHcec3-6078</strain>
    </source>
</reference>
<evidence type="ECO:0000256" key="1">
    <source>
        <dbReference type="SAM" id="Phobius"/>
    </source>
</evidence>
<dbReference type="InterPro" id="IPR052712">
    <property type="entry name" value="Acid_resist_chaperone_HdeD"/>
</dbReference>
<feature type="transmembrane region" description="Helical" evidence="1">
    <location>
        <begin position="126"/>
        <end position="146"/>
    </location>
</feature>
<keyword evidence="1" id="KW-0472">Membrane</keyword>
<keyword evidence="1" id="KW-0812">Transmembrane</keyword>
<proteinExistence type="predicted"/>
<name>A0A9D1L7L5_9FIRM</name>
<feature type="transmembrane region" description="Helical" evidence="1">
    <location>
        <begin position="34"/>
        <end position="54"/>
    </location>
</feature>
<dbReference type="PANTHER" id="PTHR34989">
    <property type="entry name" value="PROTEIN HDED"/>
    <property type="match status" value="1"/>
</dbReference>
<gene>
    <name evidence="2" type="ORF">IAC50_06810</name>
</gene>
<comment type="caution">
    <text evidence="2">The sequence shown here is derived from an EMBL/GenBank/DDBJ whole genome shotgun (WGS) entry which is preliminary data.</text>
</comment>
<accession>A0A9D1L7L5</accession>
<dbReference type="AlphaFoldDB" id="A0A9D1L7L5"/>
<feature type="transmembrane region" description="Helical" evidence="1">
    <location>
        <begin position="96"/>
        <end position="119"/>
    </location>
</feature>
<reference evidence="2" key="2">
    <citation type="journal article" date="2021" name="PeerJ">
        <title>Extensive microbial diversity within the chicken gut microbiome revealed by metagenomics and culture.</title>
        <authorList>
            <person name="Gilroy R."/>
            <person name="Ravi A."/>
            <person name="Getino M."/>
            <person name="Pursley I."/>
            <person name="Horton D.L."/>
            <person name="Alikhan N.F."/>
            <person name="Baker D."/>
            <person name="Gharbi K."/>
            <person name="Hall N."/>
            <person name="Watson M."/>
            <person name="Adriaenssens E.M."/>
            <person name="Foster-Nyarko E."/>
            <person name="Jarju S."/>
            <person name="Secka A."/>
            <person name="Antonio M."/>
            <person name="Oren A."/>
            <person name="Chaudhuri R.R."/>
            <person name="La Ragione R."/>
            <person name="Hildebrand F."/>
            <person name="Pallen M.J."/>
        </authorList>
    </citation>
    <scope>NUCLEOTIDE SEQUENCE</scope>
    <source>
        <strain evidence="2">ChiHcec3-6078</strain>
    </source>
</reference>
<keyword evidence="1" id="KW-1133">Transmembrane helix</keyword>
<evidence type="ECO:0000313" key="2">
    <source>
        <dbReference type="EMBL" id="HIU26183.1"/>
    </source>
</evidence>
<dbReference type="EMBL" id="DVMP01000125">
    <property type="protein sequence ID" value="HIU26183.1"/>
    <property type="molecule type" value="Genomic_DNA"/>
</dbReference>
<evidence type="ECO:0000313" key="3">
    <source>
        <dbReference type="Proteomes" id="UP000824090"/>
    </source>
</evidence>
<sequence>MYSINKTGGVIVSIVMMILGLLTFLNPFSLGLGLSYIVTAGLGIYGIANIVAYFRVQPAHRNGWTLANGIILSLLSGLMLWTALGNTYGSVQMVSLLAFAMGFLTLLGGIAQIQSFIILRRSSVPGAGWMLAGGIFNLALTLILLINPLAGWIGITMIWGLYLTVSGLSLFAESCSGTRGVYPAI</sequence>
<organism evidence="2 3">
    <name type="scientific">Candidatus Allocopromorpha excrementigallinarum</name>
    <dbReference type="NCBI Taxonomy" id="2840742"/>
    <lineage>
        <taxon>Bacteria</taxon>
        <taxon>Bacillati</taxon>
        <taxon>Bacillota</taxon>
        <taxon>Clostridia</taxon>
        <taxon>Eubacteriales</taxon>
        <taxon>Eubacteriaceae</taxon>
        <taxon>Eubacteriaceae incertae sedis</taxon>
        <taxon>Candidatus Allocopromorpha</taxon>
    </lineage>
</organism>
<dbReference type="GO" id="GO:0005886">
    <property type="term" value="C:plasma membrane"/>
    <property type="evidence" value="ECO:0007669"/>
    <property type="project" value="TreeGrafter"/>
</dbReference>
<dbReference type="Proteomes" id="UP000824090">
    <property type="component" value="Unassembled WGS sequence"/>
</dbReference>
<feature type="transmembrane region" description="Helical" evidence="1">
    <location>
        <begin position="152"/>
        <end position="172"/>
    </location>
</feature>
<dbReference type="PANTHER" id="PTHR34989:SF1">
    <property type="entry name" value="PROTEIN HDED"/>
    <property type="match status" value="1"/>
</dbReference>